<reference evidence="2 3" key="1">
    <citation type="journal article" date="2011" name="J. Bacteriol.">
        <title>Complete genome sequence of a novel clinical isolate, the nontuberculous Mycobacterium strain JDM601.</title>
        <authorList>
            <person name="Zhang Z.Y."/>
            <person name="Sun Z.Q."/>
            <person name="Wang Z.L."/>
            <person name="Wen Z.L."/>
            <person name="Sun Q.W."/>
            <person name="Zhu Z.Q."/>
            <person name="Song Y.Z."/>
            <person name="Zhao J.W."/>
            <person name="Wang H.H."/>
            <person name="Zhang S.L."/>
            <person name="Guo X.K."/>
        </authorList>
    </citation>
    <scope>NUCLEOTIDE SEQUENCE [LARGE SCALE GENOMIC DNA]</scope>
    <source>
        <strain evidence="2 3">JDM601</strain>
    </source>
</reference>
<feature type="compositionally biased region" description="Gly residues" evidence="1">
    <location>
        <begin position="1"/>
        <end position="11"/>
    </location>
</feature>
<dbReference type="EMBL" id="CP002329">
    <property type="protein sequence ID" value="AEF35859.1"/>
    <property type="molecule type" value="Genomic_DNA"/>
</dbReference>
<accession>F5Z2S2</accession>
<sequence length="40" mass="4328">MERGCGSGMLRGGRPVKPTAELSSSLMAESAWSWRTSEEV</sequence>
<dbReference type="Proteomes" id="UP000009224">
    <property type="component" value="Chromosome"/>
</dbReference>
<gene>
    <name evidence="2" type="ordered locus">JDM601_1859</name>
</gene>
<evidence type="ECO:0000313" key="3">
    <source>
        <dbReference type="Proteomes" id="UP000009224"/>
    </source>
</evidence>
<protein>
    <submittedName>
        <fullName evidence="2">Uncharacterized protein</fullName>
    </submittedName>
</protein>
<evidence type="ECO:0000313" key="2">
    <source>
        <dbReference type="EMBL" id="AEF35859.1"/>
    </source>
</evidence>
<dbReference type="HOGENOM" id="CLU_3292762_0_0_11"/>
<proteinExistence type="predicted"/>
<feature type="compositionally biased region" description="Low complexity" evidence="1">
    <location>
        <begin position="21"/>
        <end position="34"/>
    </location>
</feature>
<dbReference type="STRING" id="875328.JDM601_1859"/>
<dbReference type="AlphaFoldDB" id="F5Z2S2"/>
<name>F5Z2S2_MYCSD</name>
<feature type="region of interest" description="Disordered" evidence="1">
    <location>
        <begin position="1"/>
        <end position="40"/>
    </location>
</feature>
<organism evidence="2 3">
    <name type="scientific">Mycolicibacter sinensis (strain JDM601)</name>
    <name type="common">Mycobacterium sinense</name>
    <dbReference type="NCBI Taxonomy" id="875328"/>
    <lineage>
        <taxon>Bacteria</taxon>
        <taxon>Bacillati</taxon>
        <taxon>Actinomycetota</taxon>
        <taxon>Actinomycetes</taxon>
        <taxon>Mycobacteriales</taxon>
        <taxon>Mycobacteriaceae</taxon>
        <taxon>Mycolicibacter</taxon>
    </lineage>
</organism>
<keyword evidence="3" id="KW-1185">Reference proteome</keyword>
<dbReference type="KEGG" id="mjd:JDM601_1859"/>
<evidence type="ECO:0000256" key="1">
    <source>
        <dbReference type="SAM" id="MobiDB-lite"/>
    </source>
</evidence>